<accession>A0AAV8Z2K2</accession>
<proteinExistence type="predicted"/>
<keyword evidence="4" id="KW-1185">Reference proteome</keyword>
<gene>
    <name evidence="3" type="ORF">NQ318_017438</name>
</gene>
<evidence type="ECO:0000313" key="3">
    <source>
        <dbReference type="EMBL" id="KAJ8958292.1"/>
    </source>
</evidence>
<feature type="chain" id="PRO_5043642284" description="EB domain-containing protein" evidence="1">
    <location>
        <begin position="32"/>
        <end position="355"/>
    </location>
</feature>
<name>A0AAV8Z2K2_9CUCU</name>
<dbReference type="PANTHER" id="PTHR39069:SF9">
    <property type="entry name" value="EB DOMAIN-CONTAINING PROTEIN"/>
    <property type="match status" value="1"/>
</dbReference>
<feature type="domain" description="EB" evidence="2">
    <location>
        <begin position="278"/>
        <end position="324"/>
    </location>
</feature>
<dbReference type="AlphaFoldDB" id="A0AAV8Z2K2"/>
<dbReference type="Proteomes" id="UP001162162">
    <property type="component" value="Unassembled WGS sequence"/>
</dbReference>
<protein>
    <recommendedName>
        <fullName evidence="2">EB domain-containing protein</fullName>
    </recommendedName>
</protein>
<dbReference type="EMBL" id="JAPWTK010000018">
    <property type="protein sequence ID" value="KAJ8958292.1"/>
    <property type="molecule type" value="Genomic_DNA"/>
</dbReference>
<feature type="signal peptide" evidence="1">
    <location>
        <begin position="1"/>
        <end position="31"/>
    </location>
</feature>
<organism evidence="3 4">
    <name type="scientific">Aromia moschata</name>
    <dbReference type="NCBI Taxonomy" id="1265417"/>
    <lineage>
        <taxon>Eukaryota</taxon>
        <taxon>Metazoa</taxon>
        <taxon>Ecdysozoa</taxon>
        <taxon>Arthropoda</taxon>
        <taxon>Hexapoda</taxon>
        <taxon>Insecta</taxon>
        <taxon>Pterygota</taxon>
        <taxon>Neoptera</taxon>
        <taxon>Endopterygota</taxon>
        <taxon>Coleoptera</taxon>
        <taxon>Polyphaga</taxon>
        <taxon>Cucujiformia</taxon>
        <taxon>Chrysomeloidea</taxon>
        <taxon>Cerambycidae</taxon>
        <taxon>Cerambycinae</taxon>
        <taxon>Callichromatini</taxon>
        <taxon>Aromia</taxon>
    </lineage>
</organism>
<comment type="caution">
    <text evidence="3">The sequence shown here is derived from an EMBL/GenBank/DDBJ whole genome shotgun (WGS) entry which is preliminary data.</text>
</comment>
<evidence type="ECO:0000313" key="4">
    <source>
        <dbReference type="Proteomes" id="UP001162162"/>
    </source>
</evidence>
<feature type="domain" description="EB" evidence="2">
    <location>
        <begin position="198"/>
        <end position="236"/>
    </location>
</feature>
<keyword evidence="1" id="KW-0732">Signal</keyword>
<dbReference type="Pfam" id="PF01683">
    <property type="entry name" value="EB"/>
    <property type="match status" value="2"/>
</dbReference>
<evidence type="ECO:0000256" key="1">
    <source>
        <dbReference type="SAM" id="SignalP"/>
    </source>
</evidence>
<dbReference type="InterPro" id="IPR006149">
    <property type="entry name" value="EB_dom"/>
</dbReference>
<reference evidence="3" key="1">
    <citation type="journal article" date="2023" name="Insect Mol. Biol.">
        <title>Genome sequencing provides insights into the evolution of gene families encoding plant cell wall-degrading enzymes in longhorned beetles.</title>
        <authorList>
            <person name="Shin N.R."/>
            <person name="Okamura Y."/>
            <person name="Kirsch R."/>
            <person name="Pauchet Y."/>
        </authorList>
    </citation>
    <scope>NUCLEOTIDE SEQUENCE</scope>
    <source>
        <strain evidence="3">AMC_N1</strain>
    </source>
</reference>
<evidence type="ECO:0000259" key="2">
    <source>
        <dbReference type="Pfam" id="PF01683"/>
    </source>
</evidence>
<sequence>MRSFLFKLKMSKKYIALLLLFVEFVDRQVHATAELEEQRIVTYQRCLLDIHCQNVNENSFCFGNDDTKAGVCKCIEGYELLSRNRTFLPNVMGRYPRSFWHNQMTKLDLINYLMKRAPQTRCWMGGTLRKKMFNVFIILVIMLYVIPSVNVLKELIVLGDYCRTDANCLLKDGTFGNCVDGRCECKFDRQLPTEDAMSCVEQRDLGEICENDDQCSFTSNAVCRVSCRCRAGFALSRDAAIAFFDTCEENAQCSEFLQGSLCSNNTCTCQDGFHGYGSRCTPNVGIGGTCTGLEECIPDARFSDIANCIDSVCQCLPGAVNEDIGCGSSRTSSSIVVLFVCNICYLLLRNIIRLA</sequence>
<dbReference type="PANTHER" id="PTHR39069">
    <property type="entry name" value="ECDYSONE-INDUCIBLE GENE E1, ISOFORM A"/>
    <property type="match status" value="1"/>
</dbReference>